<keyword evidence="3" id="KW-1185">Reference proteome</keyword>
<name>D7KUE3_ARALL</name>
<proteinExistence type="predicted"/>
<evidence type="ECO:0000313" key="2">
    <source>
        <dbReference type="EMBL" id="EFH63337.1"/>
    </source>
</evidence>
<evidence type="ECO:0000256" key="1">
    <source>
        <dbReference type="SAM" id="MobiDB-lite"/>
    </source>
</evidence>
<accession>D7KUE3</accession>
<dbReference type="Proteomes" id="UP000008694">
    <property type="component" value="Unassembled WGS sequence"/>
</dbReference>
<dbReference type="AlphaFoldDB" id="D7KUE3"/>
<evidence type="ECO:0000313" key="3">
    <source>
        <dbReference type="Proteomes" id="UP000008694"/>
    </source>
</evidence>
<dbReference type="EMBL" id="GL348714">
    <property type="protein sequence ID" value="EFH63337.1"/>
    <property type="molecule type" value="Genomic_DNA"/>
</dbReference>
<protein>
    <submittedName>
        <fullName evidence="2">Predicted protein</fullName>
    </submittedName>
</protein>
<dbReference type="HOGENOM" id="CLU_2416274_0_0_1"/>
<dbReference type="Gramene" id="Al_scaffold_0002_1294">
    <property type="protein sequence ID" value="Al_scaffold_0002_1294"/>
    <property type="gene ID" value="Al_scaffold_0002_1294"/>
</dbReference>
<sequence>MAPKRKKPFSENENSKAKKRSKSAVVVAKENEIEMFDAKDEGLAKFLDDPISDHEARLSWPQRYKAIEKKKVVARLSKKKKADEIIQARRHF</sequence>
<gene>
    <name evidence="2" type="ORF">ARALYDRAFT_676144</name>
</gene>
<feature type="region of interest" description="Disordered" evidence="1">
    <location>
        <begin position="1"/>
        <end position="23"/>
    </location>
</feature>
<organism evidence="3">
    <name type="scientific">Arabidopsis lyrata subsp. lyrata</name>
    <name type="common">Lyre-leaved rock-cress</name>
    <dbReference type="NCBI Taxonomy" id="81972"/>
    <lineage>
        <taxon>Eukaryota</taxon>
        <taxon>Viridiplantae</taxon>
        <taxon>Streptophyta</taxon>
        <taxon>Embryophyta</taxon>
        <taxon>Tracheophyta</taxon>
        <taxon>Spermatophyta</taxon>
        <taxon>Magnoliopsida</taxon>
        <taxon>eudicotyledons</taxon>
        <taxon>Gunneridae</taxon>
        <taxon>Pentapetalae</taxon>
        <taxon>rosids</taxon>
        <taxon>malvids</taxon>
        <taxon>Brassicales</taxon>
        <taxon>Brassicaceae</taxon>
        <taxon>Camelineae</taxon>
        <taxon>Arabidopsis</taxon>
    </lineage>
</organism>
<reference evidence="3" key="1">
    <citation type="journal article" date="2011" name="Nat. Genet.">
        <title>The Arabidopsis lyrata genome sequence and the basis of rapid genome size change.</title>
        <authorList>
            <person name="Hu T.T."/>
            <person name="Pattyn P."/>
            <person name="Bakker E.G."/>
            <person name="Cao J."/>
            <person name="Cheng J.-F."/>
            <person name="Clark R.M."/>
            <person name="Fahlgren N."/>
            <person name="Fawcett J.A."/>
            <person name="Grimwood J."/>
            <person name="Gundlach H."/>
            <person name="Haberer G."/>
            <person name="Hollister J.D."/>
            <person name="Ossowski S."/>
            <person name="Ottilar R.P."/>
            <person name="Salamov A.A."/>
            <person name="Schneeberger K."/>
            <person name="Spannagl M."/>
            <person name="Wang X."/>
            <person name="Yang L."/>
            <person name="Nasrallah M.E."/>
            <person name="Bergelson J."/>
            <person name="Carrington J.C."/>
            <person name="Gaut B.S."/>
            <person name="Schmutz J."/>
            <person name="Mayer K.F.X."/>
            <person name="Van de Peer Y."/>
            <person name="Grigoriev I.V."/>
            <person name="Nordborg M."/>
            <person name="Weigel D."/>
            <person name="Guo Y.-L."/>
        </authorList>
    </citation>
    <scope>NUCLEOTIDE SEQUENCE [LARGE SCALE GENOMIC DNA]</scope>
    <source>
        <strain evidence="3">cv. MN47</strain>
    </source>
</reference>